<dbReference type="Pfam" id="PF17837">
    <property type="entry name" value="4PPT_N"/>
    <property type="match status" value="1"/>
</dbReference>
<dbReference type="GO" id="GO:0008897">
    <property type="term" value="F:holo-[acyl-carrier-protein] synthase activity"/>
    <property type="evidence" value="ECO:0007669"/>
    <property type="project" value="InterPro"/>
</dbReference>
<feature type="region of interest" description="Disordered" evidence="3">
    <location>
        <begin position="1"/>
        <end position="22"/>
    </location>
</feature>
<protein>
    <recommendedName>
        <fullName evidence="8">4'-phosphopantetheinyl transferase</fullName>
    </recommendedName>
</protein>
<name>A0A810N4F6_9ACTN</name>
<dbReference type="SUPFAM" id="SSF56214">
    <property type="entry name" value="4'-phosphopantetheinyl transferase"/>
    <property type="match status" value="2"/>
</dbReference>
<feature type="domain" description="4'-phosphopantetheinyl transferase N-terminal" evidence="5">
    <location>
        <begin position="60"/>
        <end position="121"/>
    </location>
</feature>
<dbReference type="EMBL" id="AP023359">
    <property type="protein sequence ID" value="BCJ67444.1"/>
    <property type="molecule type" value="Genomic_DNA"/>
</dbReference>
<gene>
    <name evidence="6" type="ORF">Prubr_44650</name>
</gene>
<dbReference type="Gene3D" id="3.90.470.20">
    <property type="entry name" value="4'-phosphopantetheinyl transferase domain"/>
    <property type="match status" value="1"/>
</dbReference>
<accession>A0A810N4F6</accession>
<evidence type="ECO:0000313" key="7">
    <source>
        <dbReference type="Proteomes" id="UP000680866"/>
    </source>
</evidence>
<sequence>MTVQDRPAPRRQPAGAPWHGPPVLRLDVTPGVEVAVAHQTRLVDLAPSTVDLAASADLPPDRRAEWLAVRTLLRTLLVAELGERAGTVAIGAHPGGQPHLPRRPDLFVSLSHDDGFVAAAVGLGVPVGIDVQVPVPAPPALLRRCCRPDVRAALDRLPQPARDLEFAWLWTVQEACVKATGAGLAGEPWTIPVPYGRHRGRWRELCWVSLRDRVDVPVSVAYTDGGSGAT</sequence>
<dbReference type="GO" id="GO:0000287">
    <property type="term" value="F:magnesium ion binding"/>
    <property type="evidence" value="ECO:0007669"/>
    <property type="project" value="InterPro"/>
</dbReference>
<evidence type="ECO:0000256" key="3">
    <source>
        <dbReference type="SAM" id="MobiDB-lite"/>
    </source>
</evidence>
<evidence type="ECO:0000313" key="6">
    <source>
        <dbReference type="EMBL" id="BCJ67444.1"/>
    </source>
</evidence>
<keyword evidence="7" id="KW-1185">Reference proteome</keyword>
<dbReference type="RefSeq" id="WP_212816778.1">
    <property type="nucleotide sequence ID" value="NZ_AP023359.1"/>
</dbReference>
<dbReference type="Pfam" id="PF01648">
    <property type="entry name" value="ACPS"/>
    <property type="match status" value="1"/>
</dbReference>
<dbReference type="InterPro" id="IPR041354">
    <property type="entry name" value="4PPT_N"/>
</dbReference>
<dbReference type="GO" id="GO:0019878">
    <property type="term" value="P:lysine biosynthetic process via aminoadipic acid"/>
    <property type="evidence" value="ECO:0007669"/>
    <property type="project" value="TreeGrafter"/>
</dbReference>
<evidence type="ECO:0000259" key="5">
    <source>
        <dbReference type="Pfam" id="PF17837"/>
    </source>
</evidence>
<dbReference type="Proteomes" id="UP000680866">
    <property type="component" value="Chromosome"/>
</dbReference>
<keyword evidence="2" id="KW-0808">Transferase</keyword>
<comment type="similarity">
    <text evidence="1">Belongs to the P-Pant transferase superfamily. Gsp/Sfp/HetI/AcpT family.</text>
</comment>
<dbReference type="KEGG" id="pry:Prubr_44650"/>
<dbReference type="AlphaFoldDB" id="A0A810N4F6"/>
<evidence type="ECO:0000256" key="2">
    <source>
        <dbReference type="ARBA" id="ARBA00022679"/>
    </source>
</evidence>
<dbReference type="InterPro" id="IPR037143">
    <property type="entry name" value="4-PPantetheinyl_Trfase_dom_sf"/>
</dbReference>
<evidence type="ECO:0000259" key="4">
    <source>
        <dbReference type="Pfam" id="PF01648"/>
    </source>
</evidence>
<dbReference type="InterPro" id="IPR008278">
    <property type="entry name" value="4-PPantetheinyl_Trfase_dom"/>
</dbReference>
<evidence type="ECO:0000256" key="1">
    <source>
        <dbReference type="ARBA" id="ARBA00010990"/>
    </source>
</evidence>
<evidence type="ECO:0008006" key="8">
    <source>
        <dbReference type="Google" id="ProtNLM"/>
    </source>
</evidence>
<proteinExistence type="inferred from homology"/>
<organism evidence="6 7">
    <name type="scientific">Polymorphospora rubra</name>
    <dbReference type="NCBI Taxonomy" id="338584"/>
    <lineage>
        <taxon>Bacteria</taxon>
        <taxon>Bacillati</taxon>
        <taxon>Actinomycetota</taxon>
        <taxon>Actinomycetes</taxon>
        <taxon>Micromonosporales</taxon>
        <taxon>Micromonosporaceae</taxon>
        <taxon>Polymorphospora</taxon>
    </lineage>
</organism>
<dbReference type="InterPro" id="IPR050559">
    <property type="entry name" value="P-Pant_transferase_sf"/>
</dbReference>
<reference evidence="6" key="1">
    <citation type="submission" date="2020-08" db="EMBL/GenBank/DDBJ databases">
        <title>Whole genome shotgun sequence of Polymorphospora rubra NBRC 101157.</title>
        <authorList>
            <person name="Komaki H."/>
            <person name="Tamura T."/>
        </authorList>
    </citation>
    <scope>NUCLEOTIDE SEQUENCE</scope>
    <source>
        <strain evidence="6">NBRC 101157</strain>
    </source>
</reference>
<feature type="domain" description="4'-phosphopantetheinyl transferase" evidence="4">
    <location>
        <begin position="126"/>
        <end position="185"/>
    </location>
</feature>
<dbReference type="GO" id="GO:0005829">
    <property type="term" value="C:cytosol"/>
    <property type="evidence" value="ECO:0007669"/>
    <property type="project" value="TreeGrafter"/>
</dbReference>
<dbReference type="PANTHER" id="PTHR12215">
    <property type="entry name" value="PHOSPHOPANTETHEINE TRANSFERASE"/>
    <property type="match status" value="1"/>
</dbReference>
<dbReference type="PANTHER" id="PTHR12215:SF10">
    <property type="entry name" value="L-AMINOADIPATE-SEMIALDEHYDE DEHYDROGENASE-PHOSPHOPANTETHEINYL TRANSFERASE"/>
    <property type="match status" value="1"/>
</dbReference>